<dbReference type="PANTHER" id="PTHR40980:SF4">
    <property type="entry name" value="TONB-DEPENDENT RECEPTOR-LIKE BETA-BARREL DOMAIN-CONTAINING PROTEIN"/>
    <property type="match status" value="1"/>
</dbReference>
<keyword evidence="3 8" id="KW-1134">Transmembrane beta strand</keyword>
<keyword evidence="11" id="KW-0732">Signal</keyword>
<keyword evidence="15" id="KW-1185">Reference proteome</keyword>
<dbReference type="Pfam" id="PF00593">
    <property type="entry name" value="TonB_dep_Rec_b-barrel"/>
    <property type="match status" value="1"/>
</dbReference>
<evidence type="ECO:0000256" key="2">
    <source>
        <dbReference type="ARBA" id="ARBA00022448"/>
    </source>
</evidence>
<evidence type="ECO:0000256" key="10">
    <source>
        <dbReference type="SAM" id="MobiDB-lite"/>
    </source>
</evidence>
<dbReference type="Pfam" id="PF07715">
    <property type="entry name" value="Plug"/>
    <property type="match status" value="1"/>
</dbReference>
<dbReference type="PANTHER" id="PTHR40980">
    <property type="entry name" value="PLUG DOMAIN-CONTAINING PROTEIN"/>
    <property type="match status" value="1"/>
</dbReference>
<keyword evidence="2 8" id="KW-0813">Transport</keyword>
<evidence type="ECO:0000256" key="7">
    <source>
        <dbReference type="ARBA" id="ARBA00023237"/>
    </source>
</evidence>
<feature type="region of interest" description="Disordered" evidence="10">
    <location>
        <begin position="379"/>
        <end position="399"/>
    </location>
</feature>
<feature type="signal peptide" evidence="11">
    <location>
        <begin position="1"/>
        <end position="20"/>
    </location>
</feature>
<dbReference type="InterPro" id="IPR000531">
    <property type="entry name" value="Beta-barrel_TonB"/>
</dbReference>
<evidence type="ECO:0000256" key="5">
    <source>
        <dbReference type="ARBA" id="ARBA00023077"/>
    </source>
</evidence>
<evidence type="ECO:0000259" key="12">
    <source>
        <dbReference type="Pfam" id="PF00593"/>
    </source>
</evidence>
<protein>
    <submittedName>
        <fullName evidence="14">TonB-dependent receptor</fullName>
    </submittedName>
</protein>
<keyword evidence="7 8" id="KW-0998">Cell outer membrane</keyword>
<comment type="subcellular location">
    <subcellularLocation>
        <location evidence="1 8">Cell outer membrane</location>
        <topology evidence="1 8">Multi-pass membrane protein</topology>
    </subcellularLocation>
</comment>
<evidence type="ECO:0000259" key="13">
    <source>
        <dbReference type="Pfam" id="PF07715"/>
    </source>
</evidence>
<dbReference type="InterPro" id="IPR039426">
    <property type="entry name" value="TonB-dep_rcpt-like"/>
</dbReference>
<dbReference type="SUPFAM" id="SSF49464">
    <property type="entry name" value="Carboxypeptidase regulatory domain-like"/>
    <property type="match status" value="1"/>
</dbReference>
<dbReference type="Gene3D" id="2.170.130.10">
    <property type="entry name" value="TonB-dependent receptor, plug domain"/>
    <property type="match status" value="1"/>
</dbReference>
<feature type="chain" id="PRO_5045659455" evidence="11">
    <location>
        <begin position="21"/>
        <end position="935"/>
    </location>
</feature>
<dbReference type="InterPro" id="IPR012910">
    <property type="entry name" value="Plug_dom"/>
</dbReference>
<dbReference type="Gene3D" id="2.60.40.1120">
    <property type="entry name" value="Carboxypeptidase-like, regulatory domain"/>
    <property type="match status" value="1"/>
</dbReference>
<dbReference type="SUPFAM" id="SSF56935">
    <property type="entry name" value="Porins"/>
    <property type="match status" value="1"/>
</dbReference>
<dbReference type="NCBIfam" id="TIGR01782">
    <property type="entry name" value="TonB-Xanth-Caul"/>
    <property type="match status" value="1"/>
</dbReference>
<proteinExistence type="inferred from homology"/>
<sequence length="935" mass="105315">MSKQLITFFLLFFITQVVMGQSTTSVSGYIIDEDNLSLAGASVYFKGLENRGTISATDGKFLMVNIPAGDYQLHISYLGFETFEKNVELIEGQNLDLGNIILKGNFILGDEVVILGSSQRGQAKSLSQQKNSGNIINVISSDQVGKFPDANIGDAMKRVPGITMQYDMGEARFGLIRGTPAELSSVTINGERVPSAEGETRAVQLDLIPADMIQSIEVSKAVTPDMDADAIGGSANLVLRSAPVDTRISGTLGVGYNALSELPVYNGGIVIGDRLFNDKLGIVVSGSYQNNQLGAHNYEAEWSKNEDKENELYPEAFEIRKYDVQRIRQSVSANLDYKLGDNSKIFFTSMYNHRDDKENRFKLKYDDIEYDTESGTYTSKLKRESKGGTNGKPNDSRRLERQQAYNFTLGGDHLIKNLVKLTWSGTLAKASEERPNERYSVWEQKGVTIMNDPTNTRTPNINAYGAEYDYANFEFKEYTEEFQYTEEMDKNARLDLEIPLNESKNKSILKVGGRYRGKEKMRNNSFIEYDYADGFVGPQTLAETDLSNETPNNWMAGDYKVGNFQSKNQLGAYDFTNTSQFVGEDKPDEYLAGNYNANENITAGYAMIKQSIGTKWLFIAGVRVENTRVNYTGNKVVLDENGDYDPTTSGITKGENNYTNILPSLHARYNLSENSILRFAYTNTLARPRYYDLVPYQEINREDNEIAVGNPELKATVAQNFDLMFEHYMKNLGLVSGGVYYKSMSNFIYDFYERDVEVNGNVYDLYKQARNGDNAYLYGVEIAFQRQLDFLPGVLKNLSFYGNYTYSVSEMSGFDSENGEGRSEATPLPGTVPHTFNTSLSYGTDKLSVRVSFHYTSSYIDELGDEAFYDRYYDNQMFLDANASYFINDKFSVFAEANNLLNTPLRYYQGASDLTMQAEYYGPRYNLGLKFDLMK</sequence>
<feature type="domain" description="TonB-dependent receptor-like beta-barrel" evidence="12">
    <location>
        <begin position="459"/>
        <end position="900"/>
    </location>
</feature>
<evidence type="ECO:0000256" key="8">
    <source>
        <dbReference type="PROSITE-ProRule" id="PRU01360"/>
    </source>
</evidence>
<dbReference type="CDD" id="cd01347">
    <property type="entry name" value="ligand_gated_channel"/>
    <property type="match status" value="1"/>
</dbReference>
<dbReference type="Proteomes" id="UP000682802">
    <property type="component" value="Plasmid p1"/>
</dbReference>
<organism evidence="14 15">
    <name type="scientific">Flammeovirga kamogawensis</name>
    <dbReference type="NCBI Taxonomy" id="373891"/>
    <lineage>
        <taxon>Bacteria</taxon>
        <taxon>Pseudomonadati</taxon>
        <taxon>Bacteroidota</taxon>
        <taxon>Cytophagia</taxon>
        <taxon>Cytophagales</taxon>
        <taxon>Flammeovirgaceae</taxon>
        <taxon>Flammeovirga</taxon>
    </lineage>
</organism>
<keyword evidence="4 8" id="KW-0812">Transmembrane</keyword>
<keyword evidence="6 8" id="KW-0472">Membrane</keyword>
<feature type="domain" description="TonB-dependent receptor plug" evidence="13">
    <location>
        <begin position="130"/>
        <end position="233"/>
    </location>
</feature>
<evidence type="ECO:0000256" key="4">
    <source>
        <dbReference type="ARBA" id="ARBA00022692"/>
    </source>
</evidence>
<dbReference type="PROSITE" id="PS52016">
    <property type="entry name" value="TONB_DEPENDENT_REC_3"/>
    <property type="match status" value="1"/>
</dbReference>
<evidence type="ECO:0000313" key="14">
    <source>
        <dbReference type="EMBL" id="QWG10707.1"/>
    </source>
</evidence>
<dbReference type="RefSeq" id="WP_144077197.1">
    <property type="nucleotide sequence ID" value="NZ_CP076130.1"/>
</dbReference>
<evidence type="ECO:0000313" key="15">
    <source>
        <dbReference type="Proteomes" id="UP000682802"/>
    </source>
</evidence>
<evidence type="ECO:0000256" key="1">
    <source>
        <dbReference type="ARBA" id="ARBA00004571"/>
    </source>
</evidence>
<evidence type="ECO:0000256" key="3">
    <source>
        <dbReference type="ARBA" id="ARBA00022452"/>
    </source>
</evidence>
<evidence type="ECO:0000256" key="9">
    <source>
        <dbReference type="RuleBase" id="RU003357"/>
    </source>
</evidence>
<evidence type="ECO:0000256" key="6">
    <source>
        <dbReference type="ARBA" id="ARBA00023136"/>
    </source>
</evidence>
<evidence type="ECO:0000256" key="11">
    <source>
        <dbReference type="SAM" id="SignalP"/>
    </source>
</evidence>
<dbReference type="InterPro" id="IPR037066">
    <property type="entry name" value="Plug_dom_sf"/>
</dbReference>
<geneLocation type="plasmid" evidence="14 15">
    <name>p1</name>
</geneLocation>
<comment type="similarity">
    <text evidence="8 9">Belongs to the TonB-dependent receptor family.</text>
</comment>
<accession>A0ABX8H5J6</accession>
<keyword evidence="14" id="KW-0614">Plasmid</keyword>
<dbReference type="EMBL" id="CP076130">
    <property type="protein sequence ID" value="QWG10707.1"/>
    <property type="molecule type" value="Genomic_DNA"/>
</dbReference>
<keyword evidence="5 9" id="KW-0798">TonB box</keyword>
<name>A0ABX8H5J6_9BACT</name>
<gene>
    <name evidence="14" type="ORF">KM029_25320</name>
</gene>
<dbReference type="Pfam" id="PF13715">
    <property type="entry name" value="CarbopepD_reg_2"/>
    <property type="match status" value="1"/>
</dbReference>
<reference evidence="14 15" key="1">
    <citation type="submission" date="2021-05" db="EMBL/GenBank/DDBJ databases">
        <title>Comparative genomic studies on the polysaccharide-degrading batcterial strains of the Flammeovirga genus.</title>
        <authorList>
            <person name="Zewei F."/>
            <person name="Zheng Z."/>
            <person name="Yu L."/>
            <person name="Ruyue G."/>
            <person name="Yanhong M."/>
            <person name="Yuanyuan C."/>
            <person name="Jingyan G."/>
            <person name="Wenjun H."/>
        </authorList>
    </citation>
    <scope>NUCLEOTIDE SEQUENCE [LARGE SCALE GENOMIC DNA]</scope>
    <source>
        <strain evidence="14 15">YS10</strain>
        <plasmid evidence="14 15">p1</plasmid>
    </source>
</reference>
<dbReference type="InterPro" id="IPR008969">
    <property type="entry name" value="CarboxyPept-like_regulatory"/>
</dbReference>
<keyword evidence="14" id="KW-0675">Receptor</keyword>
<dbReference type="InterPro" id="IPR036942">
    <property type="entry name" value="Beta-barrel_TonB_sf"/>
</dbReference>
<dbReference type="Gene3D" id="2.40.170.20">
    <property type="entry name" value="TonB-dependent receptor, beta-barrel domain"/>
    <property type="match status" value="1"/>
</dbReference>
<dbReference type="InterPro" id="IPR010104">
    <property type="entry name" value="TonB_rcpt_bac"/>
</dbReference>